<evidence type="ECO:0000256" key="2">
    <source>
        <dbReference type="SAM" id="MobiDB-lite"/>
    </source>
</evidence>
<dbReference type="Gene3D" id="3.30.70.330">
    <property type="match status" value="1"/>
</dbReference>
<proteinExistence type="predicted"/>
<dbReference type="GO" id="GO:0003723">
    <property type="term" value="F:RNA binding"/>
    <property type="evidence" value="ECO:0007669"/>
    <property type="project" value="UniProtKB-UniRule"/>
</dbReference>
<keyword evidence="5" id="KW-1185">Reference proteome</keyword>
<dbReference type="EMBL" id="BPQB01000027">
    <property type="protein sequence ID" value="GJE92581.1"/>
    <property type="molecule type" value="Genomic_DNA"/>
</dbReference>
<feature type="region of interest" description="Disordered" evidence="2">
    <location>
        <begin position="436"/>
        <end position="466"/>
    </location>
</feature>
<protein>
    <submittedName>
        <fullName evidence="4">RNA recognition motif domain-containing protein</fullName>
    </submittedName>
</protein>
<feature type="compositionally biased region" description="Basic and acidic residues" evidence="2">
    <location>
        <begin position="314"/>
        <end position="328"/>
    </location>
</feature>
<accession>A0A9P3GD49</accession>
<dbReference type="InterPro" id="IPR035979">
    <property type="entry name" value="RBD_domain_sf"/>
</dbReference>
<name>A0A9P3GD49_9APHY</name>
<evidence type="ECO:0000313" key="5">
    <source>
        <dbReference type="Proteomes" id="UP000703269"/>
    </source>
</evidence>
<feature type="domain" description="RRM" evidence="3">
    <location>
        <begin position="146"/>
        <end position="220"/>
    </location>
</feature>
<comment type="caution">
    <text evidence="4">The sequence shown here is derived from an EMBL/GenBank/DDBJ whole genome shotgun (WGS) entry which is preliminary data.</text>
</comment>
<dbReference type="OrthoDB" id="3265210at2759"/>
<feature type="region of interest" description="Disordered" evidence="2">
    <location>
        <begin position="228"/>
        <end position="260"/>
    </location>
</feature>
<reference evidence="4 5" key="1">
    <citation type="submission" date="2021-08" db="EMBL/GenBank/DDBJ databases">
        <title>Draft Genome Sequence of Phanerochaete sordida strain YK-624.</title>
        <authorList>
            <person name="Mori T."/>
            <person name="Dohra H."/>
            <person name="Suzuki T."/>
            <person name="Kawagishi H."/>
            <person name="Hirai H."/>
        </authorList>
    </citation>
    <scope>NUCLEOTIDE SEQUENCE [LARGE SCALE GENOMIC DNA]</scope>
    <source>
        <strain evidence="4 5">YK-624</strain>
    </source>
</reference>
<evidence type="ECO:0000256" key="1">
    <source>
        <dbReference type="PROSITE-ProRule" id="PRU00176"/>
    </source>
</evidence>
<feature type="region of interest" description="Disordered" evidence="2">
    <location>
        <begin position="299"/>
        <end position="328"/>
    </location>
</feature>
<dbReference type="PROSITE" id="PS50102">
    <property type="entry name" value="RRM"/>
    <property type="match status" value="1"/>
</dbReference>
<feature type="compositionally biased region" description="Polar residues" evidence="2">
    <location>
        <begin position="241"/>
        <end position="259"/>
    </location>
</feature>
<dbReference type="InterPro" id="IPR000504">
    <property type="entry name" value="RRM_dom"/>
</dbReference>
<dbReference type="Proteomes" id="UP000703269">
    <property type="component" value="Unassembled WGS sequence"/>
</dbReference>
<dbReference type="CDD" id="cd00590">
    <property type="entry name" value="RRM_SF"/>
    <property type="match status" value="1"/>
</dbReference>
<organism evidence="4 5">
    <name type="scientific">Phanerochaete sordida</name>
    <dbReference type="NCBI Taxonomy" id="48140"/>
    <lineage>
        <taxon>Eukaryota</taxon>
        <taxon>Fungi</taxon>
        <taxon>Dikarya</taxon>
        <taxon>Basidiomycota</taxon>
        <taxon>Agaricomycotina</taxon>
        <taxon>Agaricomycetes</taxon>
        <taxon>Polyporales</taxon>
        <taxon>Phanerochaetaceae</taxon>
        <taxon>Phanerochaete</taxon>
    </lineage>
</organism>
<dbReference type="AlphaFoldDB" id="A0A9P3GD49"/>
<dbReference type="SUPFAM" id="SSF54928">
    <property type="entry name" value="RNA-binding domain, RBD"/>
    <property type="match status" value="1"/>
</dbReference>
<keyword evidence="1" id="KW-0694">RNA-binding</keyword>
<evidence type="ECO:0000313" key="4">
    <source>
        <dbReference type="EMBL" id="GJE92581.1"/>
    </source>
</evidence>
<gene>
    <name evidence="4" type="ORF">PsYK624_087360</name>
</gene>
<dbReference type="InterPro" id="IPR012677">
    <property type="entry name" value="Nucleotide-bd_a/b_plait_sf"/>
</dbReference>
<evidence type="ECO:0000259" key="3">
    <source>
        <dbReference type="PROSITE" id="PS50102"/>
    </source>
</evidence>
<sequence>MYSTGKDWQIHFSSVYHAEMALATLHGTLLPSVEPPFVLRLSASDKEEETLPADPLLSQFVHSDIDDHPLHSWTAQELFRYFRSAGPLVSVRTNVDIGRARRVCTVEYWDERHANYARLNAQRLGRELAPLEAPLPPFSLRTYDPWKLYCTNLGDIGSQELQRHFEEYGIVLEVSEVQAGTPNSNLFVLFGTKDEAAQAICGVRDRSVDGIAVAVRYHVPVTQSAFREDEVSSVADGATSRDASSTPGSDNASPGNRTRAQVLHEKREAKLRHVRRAAAIARRKDAEAEVACTRQTASDLQEVHETAQTQFETSRQESDAAQRTRAEADEAVVQAERALEAARERAAQASRVAAAAAERAVEAKECESDAWSRMNEALEEKQYAEAEQDKVYDETQPVLDDTADLATPEQRQEELAKSIRKMKEMRDAEEAERWEKEMRRRSEEVERQRKIREEEERAAREKQEREEREAARYNAYLAAAAAEEDRCRTRDIEKWNAADPWRWDSKSAIRRFQAVSCDFDDTTQQFCETRPLTLGNIPWPVLRTPISVTFETIQWDAVEKFCDALKQDLPTAEYKTAVEKAHRRFHPDKWRSRGLLATVLDEDLRKRLEDAGNIVSQALTPIWQASRSM</sequence>
<dbReference type="Pfam" id="PF00076">
    <property type="entry name" value="RRM_1"/>
    <property type="match status" value="1"/>
</dbReference>